<evidence type="ECO:0000256" key="1">
    <source>
        <dbReference type="SAM" id="Phobius"/>
    </source>
</evidence>
<accession>A0A4Z0QGP4</accession>
<keyword evidence="1" id="KW-1133">Transmembrane helix</keyword>
<evidence type="ECO:0000313" key="3">
    <source>
        <dbReference type="Proteomes" id="UP000298471"/>
    </source>
</evidence>
<evidence type="ECO:0000313" key="2">
    <source>
        <dbReference type="EMBL" id="TGE29217.1"/>
    </source>
</evidence>
<dbReference type="AlphaFoldDB" id="A0A4Z0QGP4"/>
<organism evidence="2 3">
    <name type="scientific">Hymenobacter metallicola</name>
    <dbReference type="NCBI Taxonomy" id="2563114"/>
    <lineage>
        <taxon>Bacteria</taxon>
        <taxon>Pseudomonadati</taxon>
        <taxon>Bacteroidota</taxon>
        <taxon>Cytophagia</taxon>
        <taxon>Cytophagales</taxon>
        <taxon>Hymenobacteraceae</taxon>
        <taxon>Hymenobacter</taxon>
    </lineage>
</organism>
<keyword evidence="1" id="KW-0472">Membrane</keyword>
<gene>
    <name evidence="2" type="ORF">E5K02_07125</name>
</gene>
<name>A0A4Z0QGP4_9BACT</name>
<dbReference type="Proteomes" id="UP000298471">
    <property type="component" value="Unassembled WGS sequence"/>
</dbReference>
<reference evidence="2 3" key="1">
    <citation type="submission" date="2019-04" db="EMBL/GenBank/DDBJ databases">
        <authorList>
            <person name="Feng G."/>
            <person name="Zhang J."/>
            <person name="Zhu H."/>
        </authorList>
    </citation>
    <scope>NUCLEOTIDE SEQUENCE [LARGE SCALE GENOMIC DNA]</scope>
    <source>
        <strain evidence="2 3">9PBR-1</strain>
    </source>
</reference>
<protein>
    <submittedName>
        <fullName evidence="2">Uncharacterized protein</fullName>
    </submittedName>
</protein>
<keyword evidence="3" id="KW-1185">Reference proteome</keyword>
<dbReference type="OrthoDB" id="957076at2"/>
<dbReference type="RefSeq" id="WP_135393435.1">
    <property type="nucleotide sequence ID" value="NZ_SRMB01000001.1"/>
</dbReference>
<dbReference type="EMBL" id="SRMB01000001">
    <property type="protein sequence ID" value="TGE29217.1"/>
    <property type="molecule type" value="Genomic_DNA"/>
</dbReference>
<comment type="caution">
    <text evidence="2">The sequence shown here is derived from an EMBL/GenBank/DDBJ whole genome shotgun (WGS) entry which is preliminary data.</text>
</comment>
<feature type="transmembrane region" description="Helical" evidence="1">
    <location>
        <begin position="6"/>
        <end position="27"/>
    </location>
</feature>
<sequence length="143" mass="15603">MKYSYLLLIPLGIGAFVAFWCLVVKLVSLMAWQPLARHFAVPELPPGPRFRLGQLRLGVANYKGAVEASVSAHGLGLATGFPFRTGHAPLLIPWQALGPFHAEKFLWTTLYTTHIRSGSGGSTKLTFTGSDFLEAARPWLQPG</sequence>
<keyword evidence="1" id="KW-0812">Transmembrane</keyword>
<proteinExistence type="predicted"/>